<gene>
    <name evidence="3" type="ORF">BIFADO_01835</name>
</gene>
<organism evidence="3 4">
    <name type="scientific">Bifidobacterium adolescentis L2-32</name>
    <dbReference type="NCBI Taxonomy" id="411481"/>
    <lineage>
        <taxon>Bacteria</taxon>
        <taxon>Bacillati</taxon>
        <taxon>Actinomycetota</taxon>
        <taxon>Actinomycetes</taxon>
        <taxon>Bifidobacteriales</taxon>
        <taxon>Bifidobacteriaceae</taxon>
        <taxon>Bifidobacterium</taxon>
    </lineage>
</organism>
<dbReference type="GO" id="GO:0047372">
    <property type="term" value="F:monoacylglycerol lipase activity"/>
    <property type="evidence" value="ECO:0007669"/>
    <property type="project" value="TreeGrafter"/>
</dbReference>
<evidence type="ECO:0000256" key="1">
    <source>
        <dbReference type="SAM" id="MobiDB-lite"/>
    </source>
</evidence>
<protein>
    <submittedName>
        <fullName evidence="3">Hydrolase, alpha/beta domain protein</fullName>
    </submittedName>
</protein>
<feature type="domain" description="AB hydrolase-1" evidence="2">
    <location>
        <begin position="52"/>
        <end position="307"/>
    </location>
</feature>
<reference evidence="3 4" key="2">
    <citation type="submission" date="2007-05" db="EMBL/GenBank/DDBJ databases">
        <title>Draft genome sequence of Bifidobacterium adolescentis (L2-32).</title>
        <authorList>
            <person name="Sudarsanam P."/>
            <person name="Ley R."/>
            <person name="Guruge J."/>
            <person name="Turnbaugh P.J."/>
            <person name="Mahowald M."/>
            <person name="Liep D."/>
            <person name="Gordon J."/>
        </authorList>
    </citation>
    <scope>NUCLEOTIDE SEQUENCE [LARGE SCALE GENOMIC DNA]</scope>
    <source>
        <strain evidence="3 4">L2-32</strain>
    </source>
</reference>
<evidence type="ECO:0000259" key="2">
    <source>
        <dbReference type="Pfam" id="PF12697"/>
    </source>
</evidence>
<comment type="caution">
    <text evidence="3">The sequence shown here is derived from an EMBL/GenBank/DDBJ whole genome shotgun (WGS) entry which is preliminary data.</text>
</comment>
<dbReference type="InterPro" id="IPR029058">
    <property type="entry name" value="AB_hydrolase_fold"/>
</dbReference>
<evidence type="ECO:0000313" key="3">
    <source>
        <dbReference type="EMBL" id="EDN82457.1"/>
    </source>
</evidence>
<dbReference type="InterPro" id="IPR000073">
    <property type="entry name" value="AB_hydrolase_1"/>
</dbReference>
<feature type="region of interest" description="Disordered" evidence="1">
    <location>
        <begin position="92"/>
        <end position="111"/>
    </location>
</feature>
<dbReference type="GO" id="GO:0046464">
    <property type="term" value="P:acylglycerol catabolic process"/>
    <property type="evidence" value="ECO:0007669"/>
    <property type="project" value="TreeGrafter"/>
</dbReference>
<dbReference type="SUPFAM" id="SSF53474">
    <property type="entry name" value="alpha/beta-Hydrolases"/>
    <property type="match status" value="1"/>
</dbReference>
<dbReference type="PRINTS" id="PR00412">
    <property type="entry name" value="EPOXHYDRLASE"/>
</dbReference>
<accession>A7A7J6</accession>
<dbReference type="InterPro" id="IPR000639">
    <property type="entry name" value="Epox_hydrolase-like"/>
</dbReference>
<dbReference type="ESTHER" id="bifaa-a1a345">
    <property type="family name" value="6_AlphaBeta_hydrolase"/>
</dbReference>
<dbReference type="PANTHER" id="PTHR43798">
    <property type="entry name" value="MONOACYLGLYCEROL LIPASE"/>
    <property type="match status" value="1"/>
</dbReference>
<keyword evidence="3" id="KW-0378">Hydrolase</keyword>
<dbReference type="PANTHER" id="PTHR43798:SF5">
    <property type="entry name" value="MONOACYLGLYCEROL LIPASE ABHD6"/>
    <property type="match status" value="1"/>
</dbReference>
<dbReference type="EMBL" id="AAXD02000053">
    <property type="protein sequence ID" value="EDN82457.1"/>
    <property type="molecule type" value="Genomic_DNA"/>
</dbReference>
<dbReference type="HOGENOM" id="CLU_020336_50_4_11"/>
<dbReference type="AlphaFoldDB" id="A7A7J6"/>
<dbReference type="Proteomes" id="UP000003773">
    <property type="component" value="Unassembled WGS sequence"/>
</dbReference>
<dbReference type="InterPro" id="IPR050266">
    <property type="entry name" value="AB_hydrolase_sf"/>
</dbReference>
<dbReference type="GO" id="GO:0016020">
    <property type="term" value="C:membrane"/>
    <property type="evidence" value="ECO:0007669"/>
    <property type="project" value="TreeGrafter"/>
</dbReference>
<sequence>MDRQVGQAAHARQELVKLGEQADRGGLEKNMTIELNNNVYADGGNDTETTPVVLVHGFPVDHRMWDECAAALRDQAVKQGVKPFAIWAPDMPGAGEGPIPSDEDSGGKDADGAFPYGLDRMADAYVGLLHAAGYGKAIWVGLSMGGYLILDIQRLHPEAVAALALCDTKADADSADMRLKRVAIATDCETTGTHEPVMGFAVPSEADSTVKQSDAYCRQFETWINEQPADGIAWRERMAAGRPDLNDVLPNINVPVAVICGDKDPSSPPAVMKPVADAMTKTDVTMTVIDDCGHFSAYEHPDQVAAALLELVKRVG</sequence>
<dbReference type="Pfam" id="PF12697">
    <property type="entry name" value="Abhydrolase_6"/>
    <property type="match status" value="1"/>
</dbReference>
<reference evidence="3 4" key="1">
    <citation type="submission" date="2007-04" db="EMBL/GenBank/DDBJ databases">
        <authorList>
            <person name="Fulton L."/>
            <person name="Clifton S."/>
            <person name="Fulton B."/>
            <person name="Xu J."/>
            <person name="Minx P."/>
            <person name="Pepin K.H."/>
            <person name="Johnson M."/>
            <person name="Thiruvilangam P."/>
            <person name="Bhonagiri V."/>
            <person name="Nash W.E."/>
            <person name="Mardis E.R."/>
            <person name="Wilson R.K."/>
        </authorList>
    </citation>
    <scope>NUCLEOTIDE SEQUENCE [LARGE SCALE GENOMIC DNA]</scope>
    <source>
        <strain evidence="3 4">L2-32</strain>
    </source>
</reference>
<proteinExistence type="predicted"/>
<name>A7A7J6_BIFAD</name>
<evidence type="ECO:0000313" key="4">
    <source>
        <dbReference type="Proteomes" id="UP000003773"/>
    </source>
</evidence>
<dbReference type="Gene3D" id="3.40.50.1820">
    <property type="entry name" value="alpha/beta hydrolase"/>
    <property type="match status" value="1"/>
</dbReference>